<name>A0A8S1Y2S8_9CILI</name>
<evidence type="ECO:0000313" key="1">
    <source>
        <dbReference type="EMBL" id="CAD8207457.1"/>
    </source>
</evidence>
<dbReference type="Proteomes" id="UP000689195">
    <property type="component" value="Unassembled WGS sequence"/>
</dbReference>
<evidence type="ECO:0000313" key="2">
    <source>
        <dbReference type="Proteomes" id="UP000689195"/>
    </source>
</evidence>
<gene>
    <name evidence="1" type="ORF">PPENT_87.1.T1470096</name>
</gene>
<keyword evidence="2" id="KW-1185">Reference proteome</keyword>
<dbReference type="AlphaFoldDB" id="A0A8S1Y2S8"/>
<accession>A0A8S1Y2S8</accession>
<protein>
    <submittedName>
        <fullName evidence="1">Uncharacterized protein</fullName>
    </submittedName>
</protein>
<reference evidence="1" key="1">
    <citation type="submission" date="2021-01" db="EMBL/GenBank/DDBJ databases">
        <authorList>
            <consortium name="Genoscope - CEA"/>
            <person name="William W."/>
        </authorList>
    </citation>
    <scope>NUCLEOTIDE SEQUENCE</scope>
</reference>
<sequence length="147" mass="17256">MASCQNNTQKFTKSISLLRISSNVFNSICYSKCGNTTIISKQMNNTFIPYMIEDKWQSENSIHSDEMDQDSDHNCCYQIAQIAKANEEPLKQIHWINENKVYNLFFKWISIKIFCIKIQLDNQGISLLQSILIYMGLKLLFKFYKVF</sequence>
<comment type="caution">
    <text evidence="1">The sequence shown here is derived from an EMBL/GenBank/DDBJ whole genome shotgun (WGS) entry which is preliminary data.</text>
</comment>
<dbReference type="EMBL" id="CAJJDO010000147">
    <property type="protein sequence ID" value="CAD8207457.1"/>
    <property type="molecule type" value="Genomic_DNA"/>
</dbReference>
<organism evidence="1 2">
    <name type="scientific">Paramecium pentaurelia</name>
    <dbReference type="NCBI Taxonomy" id="43138"/>
    <lineage>
        <taxon>Eukaryota</taxon>
        <taxon>Sar</taxon>
        <taxon>Alveolata</taxon>
        <taxon>Ciliophora</taxon>
        <taxon>Intramacronucleata</taxon>
        <taxon>Oligohymenophorea</taxon>
        <taxon>Peniculida</taxon>
        <taxon>Parameciidae</taxon>
        <taxon>Paramecium</taxon>
    </lineage>
</organism>
<proteinExistence type="predicted"/>